<reference evidence="1" key="1">
    <citation type="submission" date="2014-09" db="EMBL/GenBank/DDBJ databases">
        <authorList>
            <person name="Magalhaes I.L.F."/>
            <person name="Oliveira U."/>
            <person name="Santos F.R."/>
            <person name="Vidigal T.H.D.A."/>
            <person name="Brescovit A.D."/>
            <person name="Santos A.J."/>
        </authorList>
    </citation>
    <scope>NUCLEOTIDE SEQUENCE</scope>
    <source>
        <tissue evidence="1">Shoot tissue taken approximately 20 cm above the soil surface</tissue>
    </source>
</reference>
<evidence type="ECO:0000313" key="1">
    <source>
        <dbReference type="EMBL" id="JAD73034.1"/>
    </source>
</evidence>
<name>A0A0A9C9Q0_ARUDO</name>
<reference evidence="1" key="2">
    <citation type="journal article" date="2015" name="Data Brief">
        <title>Shoot transcriptome of the giant reed, Arundo donax.</title>
        <authorList>
            <person name="Barrero R.A."/>
            <person name="Guerrero F.D."/>
            <person name="Moolhuijzen P."/>
            <person name="Goolsby J.A."/>
            <person name="Tidwell J."/>
            <person name="Bellgard S.E."/>
            <person name="Bellgard M.I."/>
        </authorList>
    </citation>
    <scope>NUCLEOTIDE SEQUENCE</scope>
    <source>
        <tissue evidence="1">Shoot tissue taken approximately 20 cm above the soil surface</tissue>
    </source>
</reference>
<dbReference type="EMBL" id="GBRH01224861">
    <property type="protein sequence ID" value="JAD73034.1"/>
    <property type="molecule type" value="Transcribed_RNA"/>
</dbReference>
<sequence>MCLATNLVSKIIIKLD</sequence>
<proteinExistence type="predicted"/>
<accession>A0A0A9C9Q0</accession>
<organism evidence="1">
    <name type="scientific">Arundo donax</name>
    <name type="common">Giant reed</name>
    <name type="synonym">Donax arundinaceus</name>
    <dbReference type="NCBI Taxonomy" id="35708"/>
    <lineage>
        <taxon>Eukaryota</taxon>
        <taxon>Viridiplantae</taxon>
        <taxon>Streptophyta</taxon>
        <taxon>Embryophyta</taxon>
        <taxon>Tracheophyta</taxon>
        <taxon>Spermatophyta</taxon>
        <taxon>Magnoliopsida</taxon>
        <taxon>Liliopsida</taxon>
        <taxon>Poales</taxon>
        <taxon>Poaceae</taxon>
        <taxon>PACMAD clade</taxon>
        <taxon>Arundinoideae</taxon>
        <taxon>Arundineae</taxon>
        <taxon>Arundo</taxon>
    </lineage>
</organism>
<dbReference type="AlphaFoldDB" id="A0A0A9C9Q0"/>
<protein>
    <submittedName>
        <fullName evidence="1">Uncharacterized protein</fullName>
    </submittedName>
</protein>